<dbReference type="InterPro" id="IPR024079">
    <property type="entry name" value="MetalloPept_cat_dom_sf"/>
</dbReference>
<dbReference type="RefSeq" id="WP_126538505.1">
    <property type="nucleotide sequence ID" value="NZ_BSPM01000009.1"/>
</dbReference>
<dbReference type="Proteomes" id="UP000294547">
    <property type="component" value="Unassembled WGS sequence"/>
</dbReference>
<evidence type="ECO:0000313" key="3">
    <source>
        <dbReference type="Proteomes" id="UP000294547"/>
    </source>
</evidence>
<gene>
    <name evidence="2" type="ORF">EDD54_3467</name>
</gene>
<evidence type="ECO:0000313" key="2">
    <source>
        <dbReference type="EMBL" id="TDP83505.1"/>
    </source>
</evidence>
<feature type="chain" id="PRO_5020790465" evidence="1">
    <location>
        <begin position="26"/>
        <end position="380"/>
    </location>
</feature>
<dbReference type="InterPro" id="IPR019026">
    <property type="entry name" value="Peptidase_M64_IgA"/>
</dbReference>
<dbReference type="GO" id="GO:0008237">
    <property type="term" value="F:metallopeptidase activity"/>
    <property type="evidence" value="ECO:0007669"/>
    <property type="project" value="InterPro"/>
</dbReference>
<feature type="signal peptide" evidence="1">
    <location>
        <begin position="1"/>
        <end position="25"/>
    </location>
</feature>
<dbReference type="AlphaFoldDB" id="A0A4R6RBY0"/>
<proteinExistence type="predicted"/>
<name>A0A4R6RBY0_9HYPH</name>
<comment type="caution">
    <text evidence="2">The sequence shown here is derived from an EMBL/GenBank/DDBJ whole genome shotgun (WGS) entry which is preliminary data.</text>
</comment>
<protein>
    <submittedName>
        <fullName evidence="2">IgA peptidase M64</fullName>
    </submittedName>
</protein>
<dbReference type="OrthoDB" id="9143597at2"/>
<dbReference type="Gene3D" id="3.40.390.10">
    <property type="entry name" value="Collagenase (Catalytic Domain)"/>
    <property type="match status" value="1"/>
</dbReference>
<dbReference type="Pfam" id="PF09471">
    <property type="entry name" value="Peptidase_M64"/>
    <property type="match status" value="1"/>
</dbReference>
<reference evidence="2 3" key="1">
    <citation type="submission" date="2019-03" db="EMBL/GenBank/DDBJ databases">
        <title>Genomic Encyclopedia of Type Strains, Phase IV (KMG-IV): sequencing the most valuable type-strain genomes for metagenomic binning, comparative biology and taxonomic classification.</title>
        <authorList>
            <person name="Goeker M."/>
        </authorList>
    </citation>
    <scope>NUCLEOTIDE SEQUENCE [LARGE SCALE GENOMIC DNA]</scope>
    <source>
        <strain evidence="2 3">DSM 102969</strain>
    </source>
</reference>
<dbReference type="EMBL" id="SNXY01000009">
    <property type="protein sequence ID" value="TDP83505.1"/>
    <property type="molecule type" value="Genomic_DNA"/>
</dbReference>
<evidence type="ECO:0000256" key="1">
    <source>
        <dbReference type="SAM" id="SignalP"/>
    </source>
</evidence>
<keyword evidence="3" id="KW-1185">Reference proteome</keyword>
<accession>A0A4R6RBY0</accession>
<keyword evidence="1" id="KW-0732">Signal</keyword>
<sequence length="380" mass="41318">MIARAFARASIALAATVVAVWTATAEPVVRMEQHGPVDNRIDVVILGDGYTQAEQTLFQTDAETFRDVLVATPPFSDYRKYFNVKRIFTASVDSGASKPEGARNTALGAAYNCNGIRRLICVDARRVEDVLARSVAVEGRDLVVVLVNDPEYGGSGGAYAVTSASQSGAFFSDTLMHEIGHAFGGLGDEYSDDGNCGVYTGPYPNVDDTITARISSAKWSRWVPLGVVFPSPDGAAYVGAFRGANHCDTVWHRPTTSSKMRNNPEPYREVNTEELVDQIYWHVLPIDGRTPDVIDVNVTAGTSTRFAVDVIDRNLPGMTYTWRLDGTVVGTTRTIDLDGRAFPVGDSHLDVIVEDRSPLSRLPFLGGVVAVPFWSVHRAR</sequence>
<organism evidence="2 3">
    <name type="scientific">Oharaeibacter diazotrophicus</name>
    <dbReference type="NCBI Taxonomy" id="1920512"/>
    <lineage>
        <taxon>Bacteria</taxon>
        <taxon>Pseudomonadati</taxon>
        <taxon>Pseudomonadota</taxon>
        <taxon>Alphaproteobacteria</taxon>
        <taxon>Hyphomicrobiales</taxon>
        <taxon>Pleomorphomonadaceae</taxon>
        <taxon>Oharaeibacter</taxon>
    </lineage>
</organism>